<dbReference type="SMR" id="A0A6I4RRJ9"/>
<dbReference type="Pfam" id="PF05943">
    <property type="entry name" value="VipB"/>
    <property type="match status" value="1"/>
</dbReference>
<organism evidence="3 4">
    <name type="scientific">Francisella tularensis</name>
    <dbReference type="NCBI Taxonomy" id="263"/>
    <lineage>
        <taxon>Bacteria</taxon>
        <taxon>Pseudomonadati</taxon>
        <taxon>Pseudomonadota</taxon>
        <taxon>Gammaproteobacteria</taxon>
        <taxon>Thiotrichales</taxon>
        <taxon>Francisellaceae</taxon>
        <taxon>Francisella</taxon>
    </lineage>
</organism>
<name>A0A6I4RRJ9_FRATU</name>
<comment type="caution">
    <text evidence="3">The sequence shown here is derived from an EMBL/GenBank/DDBJ whole genome shotgun (WGS) entry which is preliminary data.</text>
</comment>
<evidence type="ECO:0000259" key="1">
    <source>
        <dbReference type="Pfam" id="PF05943"/>
    </source>
</evidence>
<dbReference type="InterPro" id="IPR044031">
    <property type="entry name" value="TssC1_N"/>
</dbReference>
<dbReference type="PANTHER" id="PTHR35565">
    <property type="entry name" value="CYTOPLASMIC PROTEIN-RELATED"/>
    <property type="match status" value="1"/>
</dbReference>
<proteinExistence type="predicted"/>
<evidence type="ECO:0000313" key="4">
    <source>
        <dbReference type="Proteomes" id="UP000469081"/>
    </source>
</evidence>
<dbReference type="PANTHER" id="PTHR35565:SF1">
    <property type="entry name" value="TYPE VI SECRETION SYSTEM CONTRACTILE SHEATH LARGE SUBUNIT"/>
    <property type="match status" value="1"/>
</dbReference>
<gene>
    <name evidence="3" type="primary">tssC</name>
    <name evidence="3" type="ORF">FNC33_03530</name>
</gene>
<dbReference type="Proteomes" id="UP000469081">
    <property type="component" value="Unassembled WGS sequence"/>
</dbReference>
<feature type="domain" description="TssC1 C-terminal" evidence="2">
    <location>
        <begin position="394"/>
        <end position="504"/>
    </location>
</feature>
<reference evidence="3 4" key="1">
    <citation type="submission" date="2019-06" db="EMBL/GenBank/DDBJ databases">
        <title>Phylogeography and genetic diversity of Francisella tularensis subsp. holarctica in France (1947-2018).</title>
        <authorList>
            <person name="Kevin M."/>
            <person name="Madani N."/>
            <person name="Maurin M."/>
        </authorList>
    </citation>
    <scope>NUCLEOTIDE SEQUENCE [LARGE SCALE GENOMIC DNA]</scope>
    <source>
        <strain evidence="3 4">ATCC 15482</strain>
    </source>
</reference>
<dbReference type="InterPro" id="IPR044032">
    <property type="entry name" value="TssC1_C"/>
</dbReference>
<evidence type="ECO:0000313" key="3">
    <source>
        <dbReference type="EMBL" id="MWZ39618.1"/>
    </source>
</evidence>
<feature type="domain" description="TssC1 N-terminal" evidence="1">
    <location>
        <begin position="83"/>
        <end position="383"/>
    </location>
</feature>
<dbReference type="InterPro" id="IPR010269">
    <property type="entry name" value="T6SS_TssC-like"/>
</dbReference>
<dbReference type="EMBL" id="VJEZ01000003">
    <property type="protein sequence ID" value="MWZ39618.1"/>
    <property type="molecule type" value="Genomic_DNA"/>
</dbReference>
<dbReference type="Pfam" id="PF18945">
    <property type="entry name" value="VipB_2"/>
    <property type="match status" value="1"/>
</dbReference>
<protein>
    <submittedName>
        <fullName evidence="3">Type VI secretion system contractile sheath large subunit</fullName>
    </submittedName>
</protein>
<sequence>MISREDFVMTINKLSLTDELLNNFGGSTEVDSVLKNIDFDVSDDASKVLSLSTDYNARNLMALSLVLANNDNINNYNQKYIQKVITVIDKLIDLQVNSIISNDEFRALEQEWLKVQEVCQEDYDNVEVSILDVKKEELQYDFERNLYDISSSDFFKKVYVSEFDQYGGEPYGAILGLYNFENTTNDIIWLTGMGMVAKNSHAPFIASIDKSFFGVKDLSEITHIKSFEALLEHPRYKEWNDFRNLDVAAYIGLTVGDFMLRQPYNPENNPVQYKLMEGFNEFVDYDKNESYLWGPASIHLVKNMMRSYDKTRWFQYIRGVESGGYVKNLVACVYDNKGILETKSPLNVLFADYMELSLANIGLIPFVSEKGTSNACFFSVNSAKKVEEFVDGFDSANSRLIANLSYTMCISRISHYIKCVIRDKIGSIVDVESIQKILSDWISEFVTTVYQPTPLEMARYPFRNVSIEVKTIPGKPGWYSCKINVIPHIQFEGMNTTMTIDTRLEPELFGTNNN</sequence>
<accession>A0A6I4RRJ9</accession>
<evidence type="ECO:0000259" key="2">
    <source>
        <dbReference type="Pfam" id="PF18945"/>
    </source>
</evidence>
<dbReference type="AlphaFoldDB" id="A0A6I4RRJ9"/>
<dbReference type="NCBIfam" id="TIGR03355">
    <property type="entry name" value="VI_chp_2"/>
    <property type="match status" value="1"/>
</dbReference>